<dbReference type="GO" id="GO:0003682">
    <property type="term" value="F:chromatin binding"/>
    <property type="evidence" value="ECO:0007669"/>
    <property type="project" value="InterPro"/>
</dbReference>
<dbReference type="PANTHER" id="PTHR46461:SF1">
    <property type="entry name" value="KELCH DOMAIN-CONTAINING PROTEIN 3"/>
    <property type="match status" value="1"/>
</dbReference>
<protein>
    <recommendedName>
        <fullName evidence="3">Kelch repeat protein</fullName>
    </recommendedName>
</protein>
<dbReference type="InterPro" id="IPR052637">
    <property type="entry name" value="KLHDC3-like"/>
</dbReference>
<reference evidence="1 2" key="1">
    <citation type="journal article" date="2023" name="Arcadia Sci">
        <title>De novo assembly of a long-read Amblyomma americanum tick genome.</title>
        <authorList>
            <person name="Chou S."/>
            <person name="Poskanzer K.E."/>
            <person name="Rollins M."/>
            <person name="Thuy-Boun P.S."/>
        </authorList>
    </citation>
    <scope>NUCLEOTIDE SEQUENCE [LARGE SCALE GENOMIC DNA]</scope>
    <source>
        <strain evidence="1">F_SG_1</strain>
        <tissue evidence="1">Salivary glands</tissue>
    </source>
</reference>
<dbReference type="PANTHER" id="PTHR46461">
    <property type="entry name" value="KELCH DOMAIN-CONTAINING PROTEIN 3"/>
    <property type="match status" value="1"/>
</dbReference>
<dbReference type="Gene3D" id="2.120.10.80">
    <property type="entry name" value="Kelch-type beta propeller"/>
    <property type="match status" value="2"/>
</dbReference>
<name>A0AAQ4F7F5_AMBAM</name>
<accession>A0AAQ4F7F5</accession>
<dbReference type="SUPFAM" id="SSF117281">
    <property type="entry name" value="Kelch motif"/>
    <property type="match status" value="1"/>
</dbReference>
<sequence length="365" mass="41969">MWTMKLKDVPKSVNRHAVTIKGKIYSFDISYEERDFIDVYIFHPACYSWDVVRTTPLPGGRPRTFLDLNVVAYGDSAYLLGGWRTKKSDSGGSLYRFDTNTMAWSCPEVSGDEPRILFRSACVIAHRMFIISSQPVHSVRHIHFLDLNTFKWHRVHTTGDAPICPPFNSACVIGSRIYVWECNVYNNSVFYLDTIRSTWVRPHVEGVTPELRFSHAVFVYNGEMYIFGGYSRKLRILFADVHKYDPTMSCWTQVRPKRSGPCARVLNASCVIGNRAFVFLGRTSKRIRGGEYPPADRQVVPPHRFDEEELTDMYVLDFAPALQTLCLVALVDARVQVWGLPKVLMDLYNAMEDDDSISHRWWLMG</sequence>
<dbReference type="Pfam" id="PF24681">
    <property type="entry name" value="Kelch_KLHDC2_KLHL20_DRC7"/>
    <property type="match status" value="1"/>
</dbReference>
<dbReference type="Proteomes" id="UP001321473">
    <property type="component" value="Unassembled WGS sequence"/>
</dbReference>
<organism evidence="1 2">
    <name type="scientific">Amblyomma americanum</name>
    <name type="common">Lone star tick</name>
    <dbReference type="NCBI Taxonomy" id="6943"/>
    <lineage>
        <taxon>Eukaryota</taxon>
        <taxon>Metazoa</taxon>
        <taxon>Ecdysozoa</taxon>
        <taxon>Arthropoda</taxon>
        <taxon>Chelicerata</taxon>
        <taxon>Arachnida</taxon>
        <taxon>Acari</taxon>
        <taxon>Parasitiformes</taxon>
        <taxon>Ixodida</taxon>
        <taxon>Ixodoidea</taxon>
        <taxon>Ixodidae</taxon>
        <taxon>Amblyomminae</taxon>
        <taxon>Amblyomma</taxon>
    </lineage>
</organism>
<gene>
    <name evidence="1" type="ORF">V5799_016093</name>
</gene>
<dbReference type="InterPro" id="IPR015915">
    <property type="entry name" value="Kelch-typ_b-propeller"/>
</dbReference>
<dbReference type="EMBL" id="JARKHS020006543">
    <property type="protein sequence ID" value="KAK8782568.1"/>
    <property type="molecule type" value="Genomic_DNA"/>
</dbReference>
<keyword evidence="2" id="KW-1185">Reference proteome</keyword>
<proteinExistence type="predicted"/>
<evidence type="ECO:0008006" key="3">
    <source>
        <dbReference type="Google" id="ProtNLM"/>
    </source>
</evidence>
<dbReference type="AlphaFoldDB" id="A0AAQ4F7F5"/>
<evidence type="ECO:0000313" key="2">
    <source>
        <dbReference type="Proteomes" id="UP001321473"/>
    </source>
</evidence>
<evidence type="ECO:0000313" key="1">
    <source>
        <dbReference type="EMBL" id="KAK8782568.1"/>
    </source>
</evidence>
<comment type="caution">
    <text evidence="1">The sequence shown here is derived from an EMBL/GenBank/DDBJ whole genome shotgun (WGS) entry which is preliminary data.</text>
</comment>
<dbReference type="GO" id="GO:0005737">
    <property type="term" value="C:cytoplasm"/>
    <property type="evidence" value="ECO:0007669"/>
    <property type="project" value="TreeGrafter"/>
</dbReference>